<sequence>MRVGGSRLMGYIARPPRVRKAATDAGTEKSVFADKRGKVKTPTRTKATA</sequence>
<dbReference type="AlphaFoldDB" id="A0AAX3WAS2"/>
<name>A0AAX3WAS2_METEX</name>
<organism evidence="2 3">
    <name type="scientific">Methylorubrum extorquens</name>
    <name type="common">Methylobacterium dichloromethanicum</name>
    <name type="synonym">Methylobacterium extorquens</name>
    <dbReference type="NCBI Taxonomy" id="408"/>
    <lineage>
        <taxon>Bacteria</taxon>
        <taxon>Pseudomonadati</taxon>
        <taxon>Pseudomonadota</taxon>
        <taxon>Alphaproteobacteria</taxon>
        <taxon>Hyphomicrobiales</taxon>
        <taxon>Methylobacteriaceae</taxon>
        <taxon>Methylorubrum</taxon>
    </lineage>
</organism>
<evidence type="ECO:0000313" key="3">
    <source>
        <dbReference type="Proteomes" id="UP001223720"/>
    </source>
</evidence>
<protein>
    <submittedName>
        <fullName evidence="2">Uncharacterized protein</fullName>
    </submittedName>
</protein>
<reference evidence="2" key="1">
    <citation type="journal article" date="2022" name="Biotechnol. Bioprocess Eng.">
        <title>Pan-genome Analysis Reveals Comparative Genomic Features of Central Metabolic Pathways in Methylorubrum extorquens.</title>
        <authorList>
            <person name="Lee G.M."/>
            <person name="Scott-Nevros Z.K."/>
            <person name="Lee S.-M."/>
            <person name="Kim D."/>
        </authorList>
    </citation>
    <scope>NUCLEOTIDE SEQUENCE</scope>
    <source>
        <strain evidence="2">ATCC 55366</strain>
    </source>
</reference>
<evidence type="ECO:0000313" key="2">
    <source>
        <dbReference type="EMBL" id="WHQ68532.1"/>
    </source>
</evidence>
<feature type="region of interest" description="Disordered" evidence="1">
    <location>
        <begin position="19"/>
        <end position="49"/>
    </location>
</feature>
<gene>
    <name evidence="2" type="ORF">KEC54_19400</name>
</gene>
<dbReference type="Proteomes" id="UP001223720">
    <property type="component" value="Chromosome"/>
</dbReference>
<proteinExistence type="predicted"/>
<evidence type="ECO:0000256" key="1">
    <source>
        <dbReference type="SAM" id="MobiDB-lite"/>
    </source>
</evidence>
<accession>A0AAX3WAS2</accession>
<dbReference type="EMBL" id="CP073633">
    <property type="protein sequence ID" value="WHQ68532.1"/>
    <property type="molecule type" value="Genomic_DNA"/>
</dbReference>
<dbReference type="RefSeq" id="WP_283535142.1">
    <property type="nucleotide sequence ID" value="NZ_CP073633.1"/>
</dbReference>